<evidence type="ECO:0000259" key="2">
    <source>
        <dbReference type="PROSITE" id="PS51485"/>
    </source>
</evidence>
<dbReference type="InterPro" id="IPR008972">
    <property type="entry name" value="Cupredoxin"/>
</dbReference>
<dbReference type="GO" id="GO:0006355">
    <property type="term" value="P:regulation of DNA-templated transcription"/>
    <property type="evidence" value="ECO:0007669"/>
    <property type="project" value="InterPro"/>
</dbReference>
<dbReference type="InterPro" id="IPR003245">
    <property type="entry name" value="Phytocyanin_dom"/>
</dbReference>
<keyword evidence="4" id="KW-1185">Reference proteome</keyword>
<dbReference type="PROSITE" id="PS51320">
    <property type="entry name" value="TIFY"/>
    <property type="match status" value="1"/>
</dbReference>
<dbReference type="Pfam" id="PF00320">
    <property type="entry name" value="GATA"/>
    <property type="match status" value="1"/>
</dbReference>
<dbReference type="Pfam" id="PF06200">
    <property type="entry name" value="tify"/>
    <property type="match status" value="1"/>
</dbReference>
<comment type="caution">
    <text evidence="3">The sequence shown here is derived from an EMBL/GenBank/DDBJ whole genome shotgun (WGS) entry which is preliminary data.</text>
</comment>
<accession>A0A835HPX5</accession>
<protein>
    <submittedName>
        <fullName evidence="3">Uncharacterized protein</fullName>
    </submittedName>
</protein>
<dbReference type="Pfam" id="PF02298">
    <property type="entry name" value="Cu_bind_like"/>
    <property type="match status" value="1"/>
</dbReference>
<dbReference type="SUPFAM" id="SSF49503">
    <property type="entry name" value="Cupredoxins"/>
    <property type="match status" value="1"/>
</dbReference>
<proteinExistence type="predicted"/>
<dbReference type="CDD" id="cd00202">
    <property type="entry name" value="ZnF_GATA"/>
    <property type="match status" value="1"/>
</dbReference>
<sequence length="406" mass="45562">MEDVSVPILCHYDGAGRGYHDFGGKKKLILVPKNAIIHSFIEKMYQLSGSRPGIDKLDILWRTRSSDKSMISRPIEDQDVFSYFLTTAKDLSYVGVVDLVMEANRNTENQASSLSPVFVHSPNTNDYENPEEACTSALQFAQSENLKITNNNEEEEDDTMDIPHLRFEDEGIEEEEEIPSDSAFLGGSNSSLAGENPAQLTLSFQGQTYIFDSVSAEKVQEVLLLLGAYEIPQAMSEVTVQNAKQKDRCFDKKFQNAARKEVAPRCTHRGISSKSIPMMRRGPVGPRSLCNACGLHWQKKCLCFFFLFSFSEAREFLVGGKTDSWKIPSSPSSQLNEWSKASRFNIGDTIVWKYDSKNDSVFQVTKSDYANCNVSSPIAQYNDGNTTVKLEKPGPYYFIDWSKGTL</sequence>
<organism evidence="3 4">
    <name type="scientific">Coptis chinensis</name>
    <dbReference type="NCBI Taxonomy" id="261450"/>
    <lineage>
        <taxon>Eukaryota</taxon>
        <taxon>Viridiplantae</taxon>
        <taxon>Streptophyta</taxon>
        <taxon>Embryophyta</taxon>
        <taxon>Tracheophyta</taxon>
        <taxon>Spermatophyta</taxon>
        <taxon>Magnoliopsida</taxon>
        <taxon>Ranunculales</taxon>
        <taxon>Ranunculaceae</taxon>
        <taxon>Coptidoideae</taxon>
        <taxon>Coptis</taxon>
    </lineage>
</organism>
<dbReference type="PANTHER" id="PTHR46125">
    <property type="entry name" value="GATA TRANSCRIPTION FACTOR 28"/>
    <property type="match status" value="1"/>
</dbReference>
<evidence type="ECO:0000259" key="1">
    <source>
        <dbReference type="PROSITE" id="PS51320"/>
    </source>
</evidence>
<dbReference type="GO" id="GO:0008270">
    <property type="term" value="F:zinc ion binding"/>
    <property type="evidence" value="ECO:0007669"/>
    <property type="project" value="InterPro"/>
</dbReference>
<dbReference type="PROSITE" id="PS51485">
    <property type="entry name" value="PHYTOCYANIN"/>
    <property type="match status" value="1"/>
</dbReference>
<dbReference type="GO" id="GO:0043565">
    <property type="term" value="F:sequence-specific DNA binding"/>
    <property type="evidence" value="ECO:0007669"/>
    <property type="project" value="InterPro"/>
</dbReference>
<dbReference type="InterPro" id="IPR013088">
    <property type="entry name" value="Znf_NHR/GATA"/>
</dbReference>
<gene>
    <name evidence="3" type="ORF">IFM89_034678</name>
</gene>
<dbReference type="InterPro" id="IPR045280">
    <property type="entry name" value="TIFY-like"/>
</dbReference>
<feature type="domain" description="Tify" evidence="1">
    <location>
        <begin position="193"/>
        <end position="228"/>
    </location>
</feature>
<dbReference type="AlphaFoldDB" id="A0A835HPX5"/>
<dbReference type="SMART" id="SM00401">
    <property type="entry name" value="ZnF_GATA"/>
    <property type="match status" value="1"/>
</dbReference>
<name>A0A835HPX5_9MAGN</name>
<dbReference type="PANTHER" id="PTHR46125:SF24">
    <property type="entry name" value="GATA TRANSCRIPTION FACTOR 18"/>
    <property type="match status" value="1"/>
</dbReference>
<feature type="domain" description="Phytocyanin" evidence="2">
    <location>
        <begin position="314"/>
        <end position="406"/>
    </location>
</feature>
<evidence type="ECO:0000313" key="3">
    <source>
        <dbReference type="EMBL" id="KAF9603329.1"/>
    </source>
</evidence>
<dbReference type="GO" id="GO:0009055">
    <property type="term" value="F:electron transfer activity"/>
    <property type="evidence" value="ECO:0007669"/>
    <property type="project" value="InterPro"/>
</dbReference>
<dbReference type="SUPFAM" id="SSF57716">
    <property type="entry name" value="Glucocorticoid receptor-like (DNA-binding domain)"/>
    <property type="match status" value="1"/>
</dbReference>
<dbReference type="EMBL" id="JADFTS010000006">
    <property type="protein sequence ID" value="KAF9603329.1"/>
    <property type="molecule type" value="Genomic_DNA"/>
</dbReference>
<dbReference type="Gene3D" id="3.30.50.10">
    <property type="entry name" value="Erythroid Transcription Factor GATA-1, subunit A"/>
    <property type="match status" value="1"/>
</dbReference>
<reference evidence="3 4" key="1">
    <citation type="submission" date="2020-10" db="EMBL/GenBank/DDBJ databases">
        <title>The Coptis chinensis genome and diversification of protoberbering-type alkaloids.</title>
        <authorList>
            <person name="Wang B."/>
            <person name="Shu S."/>
            <person name="Song C."/>
            <person name="Liu Y."/>
        </authorList>
    </citation>
    <scope>NUCLEOTIDE SEQUENCE [LARGE SCALE GENOMIC DNA]</scope>
    <source>
        <strain evidence="3">HL-2020</strain>
        <tissue evidence="3">Leaf</tissue>
    </source>
</reference>
<dbReference type="InterPro" id="IPR000679">
    <property type="entry name" value="Znf_GATA"/>
</dbReference>
<dbReference type="Gene3D" id="2.60.40.420">
    <property type="entry name" value="Cupredoxins - blue copper proteins"/>
    <property type="match status" value="1"/>
</dbReference>
<dbReference type="OrthoDB" id="1937044at2759"/>
<dbReference type="Proteomes" id="UP000631114">
    <property type="component" value="Unassembled WGS sequence"/>
</dbReference>
<dbReference type="InterPro" id="IPR010399">
    <property type="entry name" value="Tify_dom"/>
</dbReference>
<dbReference type="SMART" id="SM00979">
    <property type="entry name" value="TIFY"/>
    <property type="match status" value="1"/>
</dbReference>
<evidence type="ECO:0000313" key="4">
    <source>
        <dbReference type="Proteomes" id="UP000631114"/>
    </source>
</evidence>